<name>A0A318KQ10_9FIRM</name>
<dbReference type="STRING" id="1034346.GCA_000313565_02688"/>
<proteinExistence type="predicted"/>
<dbReference type="SUPFAM" id="SSF51905">
    <property type="entry name" value="FAD/NAD(P)-binding domain"/>
    <property type="match status" value="1"/>
</dbReference>
<dbReference type="PANTHER" id="PTHR42949">
    <property type="entry name" value="ANAEROBIC GLYCEROL-3-PHOSPHATE DEHYDROGENASE SUBUNIT B"/>
    <property type="match status" value="1"/>
</dbReference>
<accession>A0A318KQ10</accession>
<dbReference type="OrthoDB" id="9776839at2"/>
<keyword evidence="4" id="KW-1185">Reference proteome</keyword>
<dbReference type="Pfam" id="PF07992">
    <property type="entry name" value="Pyr_redox_2"/>
    <property type="match status" value="1"/>
</dbReference>
<reference evidence="3 4" key="1">
    <citation type="submission" date="2018-05" db="EMBL/GenBank/DDBJ databases">
        <title>Genomic Encyclopedia of Type Strains, Phase IV (KMG-IV): sequencing the most valuable type-strain genomes for metagenomic binning, comparative biology and taxonomic classification.</title>
        <authorList>
            <person name="Goeker M."/>
        </authorList>
    </citation>
    <scope>NUCLEOTIDE SEQUENCE [LARGE SCALE GENOMIC DNA]</scope>
    <source>
        <strain evidence="3 4">JC118</strain>
    </source>
</reference>
<keyword evidence="1" id="KW-0560">Oxidoreductase</keyword>
<dbReference type="PANTHER" id="PTHR42949:SF3">
    <property type="entry name" value="ANAEROBIC GLYCEROL-3-PHOSPHATE DEHYDROGENASE SUBUNIT B"/>
    <property type="match status" value="1"/>
</dbReference>
<feature type="domain" description="FAD/NAD(P)-binding" evidence="2">
    <location>
        <begin position="5"/>
        <end position="297"/>
    </location>
</feature>
<evidence type="ECO:0000313" key="4">
    <source>
        <dbReference type="Proteomes" id="UP000247612"/>
    </source>
</evidence>
<gene>
    <name evidence="3" type="ORF">DES51_10927</name>
</gene>
<dbReference type="PRINTS" id="PR00368">
    <property type="entry name" value="FADPNR"/>
</dbReference>
<comment type="caution">
    <text evidence="3">The sequence shown here is derived from an EMBL/GenBank/DDBJ whole genome shotgun (WGS) entry which is preliminary data.</text>
</comment>
<dbReference type="Proteomes" id="UP000247612">
    <property type="component" value="Unassembled WGS sequence"/>
</dbReference>
<organism evidence="3 4">
    <name type="scientific">Dielma fastidiosa</name>
    <dbReference type="NCBI Taxonomy" id="1034346"/>
    <lineage>
        <taxon>Bacteria</taxon>
        <taxon>Bacillati</taxon>
        <taxon>Bacillota</taxon>
        <taxon>Erysipelotrichia</taxon>
        <taxon>Erysipelotrichales</taxon>
        <taxon>Erysipelotrichaceae</taxon>
        <taxon>Dielma</taxon>
    </lineage>
</organism>
<evidence type="ECO:0000259" key="2">
    <source>
        <dbReference type="Pfam" id="PF07992"/>
    </source>
</evidence>
<dbReference type="InterPro" id="IPR023753">
    <property type="entry name" value="FAD/NAD-binding_dom"/>
</dbReference>
<dbReference type="PRINTS" id="PR00469">
    <property type="entry name" value="PNDRDTASEII"/>
</dbReference>
<sequence>MKTCDCLIVGGGSAALACALSLYQQGIHDVVIVERDNTLGGVLNQCIHNGFGLQVFKAELTGPQYAQRYIDLLKRISITVYSQATVLSLDETKTAMILSKKEGYIKLQAKAVVMASGCRERSRGSISIPGDRCCGIMSAGTAQHYLNLDGYLPGKDVFILGSGDIGLIMARRMTLEGAAVHGVAEIMPYSNGLKRNIVQCLEDFNIPLYLSTTVIKTIGRNRLEKIVLAKVDENLKPIAGSEWEVECDCLLLSVGLIPELRLFDDLPIIQDPATKSARVNESYETNLPGFFVCGNALHVHDLVDFVSREAEQCGRFVARYLKNQLHEGAAVDCIALNNITALVPQCLRVENINQEVEFTFRVRRPMKNCELVIVKNGEELRRIRKRIVLPAEMETVRLSAKELKGLTSLSFEMRECE</sequence>
<evidence type="ECO:0000313" key="3">
    <source>
        <dbReference type="EMBL" id="PXX77776.1"/>
    </source>
</evidence>
<dbReference type="GO" id="GO:0016491">
    <property type="term" value="F:oxidoreductase activity"/>
    <property type="evidence" value="ECO:0007669"/>
    <property type="project" value="UniProtKB-KW"/>
</dbReference>
<dbReference type="GeneID" id="94442122"/>
<dbReference type="AlphaFoldDB" id="A0A318KQ10"/>
<evidence type="ECO:0000256" key="1">
    <source>
        <dbReference type="ARBA" id="ARBA00023002"/>
    </source>
</evidence>
<dbReference type="InterPro" id="IPR036188">
    <property type="entry name" value="FAD/NAD-bd_sf"/>
</dbReference>
<dbReference type="InterPro" id="IPR051691">
    <property type="entry name" value="Metab_Enz_Cyan_OpOx_G3PDH"/>
</dbReference>
<dbReference type="Gene3D" id="3.50.50.60">
    <property type="entry name" value="FAD/NAD(P)-binding domain"/>
    <property type="match status" value="2"/>
</dbReference>
<dbReference type="EMBL" id="QJKH01000009">
    <property type="protein sequence ID" value="PXX77776.1"/>
    <property type="molecule type" value="Genomic_DNA"/>
</dbReference>
<protein>
    <submittedName>
        <fullName evidence="3">Thioredoxin reductase</fullName>
    </submittedName>
</protein>
<dbReference type="PROSITE" id="PS51257">
    <property type="entry name" value="PROKAR_LIPOPROTEIN"/>
    <property type="match status" value="1"/>
</dbReference>
<dbReference type="RefSeq" id="WP_022938972.1">
    <property type="nucleotide sequence ID" value="NZ_CABKRQ010000007.1"/>
</dbReference>